<accession>A0A8H8BTZ5</accession>
<dbReference type="InterPro" id="IPR053178">
    <property type="entry name" value="Osmoadaptation_assoc"/>
</dbReference>
<dbReference type="AlphaFoldDB" id="A0A8H8BTZ5"/>
<name>A0A8H8BTZ5_9HELO</name>
<sequence>MAWTTSSVPRYFNTNPLGSVFVYSLDSNVAGKLFPLRLVGSFFQFIPARLGRNAALDDAVECICSIYSKAVPAPHEISKGIYGKYAKAIASLRTCLDDSKLRMESETLCASIILQLCELVVNFDRGEWSQLLLGTIHLLESRGIQSYNNEFDHAMLESQVGFIFGHSIRFRQTSFMSSPEWRDLLFRKPVWPFQNQQSLSLKWRTRLIGILVDLPALISSAVALNASSGTHLDQDIDGLVARFHRMSLEIRSWLEVEAEPLLLMDSSGRTTDIIQYPDLMAGINDCVSHKALLMVQKALDMLIQTRSRSEQPPMSDPCQQTQATILLGDAHVGEVWRQRLIYAFNYVHRECQFAAKPLGFGLRHNRSIGFLDEPLDWKKA</sequence>
<organism evidence="1 2">
    <name type="scientific">Cadophora malorum</name>
    <dbReference type="NCBI Taxonomy" id="108018"/>
    <lineage>
        <taxon>Eukaryota</taxon>
        <taxon>Fungi</taxon>
        <taxon>Dikarya</taxon>
        <taxon>Ascomycota</taxon>
        <taxon>Pezizomycotina</taxon>
        <taxon>Leotiomycetes</taxon>
        <taxon>Helotiales</taxon>
        <taxon>Ploettnerulaceae</taxon>
        <taxon>Cadophora</taxon>
    </lineage>
</organism>
<evidence type="ECO:0000313" key="1">
    <source>
        <dbReference type="EMBL" id="KAG4424040.1"/>
    </source>
</evidence>
<dbReference type="EMBL" id="JAFJYH010000026">
    <property type="protein sequence ID" value="KAG4424040.1"/>
    <property type="molecule type" value="Genomic_DNA"/>
</dbReference>
<comment type="caution">
    <text evidence="1">The sequence shown here is derived from an EMBL/GenBank/DDBJ whole genome shotgun (WGS) entry which is preliminary data.</text>
</comment>
<dbReference type="Proteomes" id="UP000664132">
    <property type="component" value="Unassembled WGS sequence"/>
</dbReference>
<reference evidence="1" key="1">
    <citation type="submission" date="2021-02" db="EMBL/GenBank/DDBJ databases">
        <title>Genome sequence Cadophora malorum strain M34.</title>
        <authorList>
            <person name="Stefanovic E."/>
            <person name="Vu D."/>
            <person name="Scully C."/>
            <person name="Dijksterhuis J."/>
            <person name="Roader J."/>
            <person name="Houbraken J."/>
        </authorList>
    </citation>
    <scope>NUCLEOTIDE SEQUENCE</scope>
    <source>
        <strain evidence="1">M34</strain>
    </source>
</reference>
<dbReference type="PANTHER" id="PTHR38111:SF2">
    <property type="entry name" value="FINGER DOMAIN PROTEIN, PUTATIVE (AFU_ORTHOLOGUE AFUA_1G01560)-RELATED"/>
    <property type="match status" value="1"/>
</dbReference>
<evidence type="ECO:0000313" key="2">
    <source>
        <dbReference type="Proteomes" id="UP000664132"/>
    </source>
</evidence>
<dbReference type="OrthoDB" id="4314040at2759"/>
<gene>
    <name evidence="1" type="ORF">IFR04_002882</name>
</gene>
<dbReference type="PANTHER" id="PTHR38111">
    <property type="entry name" value="ZN(2)-C6 FUNGAL-TYPE DOMAIN-CONTAINING PROTEIN-RELATED"/>
    <property type="match status" value="1"/>
</dbReference>
<proteinExistence type="predicted"/>
<protein>
    <submittedName>
        <fullName evidence="1">Uncharacterized protein</fullName>
    </submittedName>
</protein>
<keyword evidence="2" id="KW-1185">Reference proteome</keyword>